<evidence type="ECO:0000313" key="2">
    <source>
        <dbReference type="Proteomes" id="UP000887116"/>
    </source>
</evidence>
<organism evidence="1 2">
    <name type="scientific">Trichonephila clavata</name>
    <name type="common">Joro spider</name>
    <name type="synonym">Nephila clavata</name>
    <dbReference type="NCBI Taxonomy" id="2740835"/>
    <lineage>
        <taxon>Eukaryota</taxon>
        <taxon>Metazoa</taxon>
        <taxon>Ecdysozoa</taxon>
        <taxon>Arthropoda</taxon>
        <taxon>Chelicerata</taxon>
        <taxon>Arachnida</taxon>
        <taxon>Araneae</taxon>
        <taxon>Araneomorphae</taxon>
        <taxon>Entelegynae</taxon>
        <taxon>Araneoidea</taxon>
        <taxon>Nephilidae</taxon>
        <taxon>Trichonephila</taxon>
    </lineage>
</organism>
<reference evidence="1" key="1">
    <citation type="submission" date="2020-07" db="EMBL/GenBank/DDBJ databases">
        <title>Multicomponent nature underlies the extraordinary mechanical properties of spider dragline silk.</title>
        <authorList>
            <person name="Kono N."/>
            <person name="Nakamura H."/>
            <person name="Mori M."/>
            <person name="Yoshida Y."/>
            <person name="Ohtoshi R."/>
            <person name="Malay A.D."/>
            <person name="Moran D.A.P."/>
            <person name="Tomita M."/>
            <person name="Numata K."/>
            <person name="Arakawa K."/>
        </authorList>
    </citation>
    <scope>NUCLEOTIDE SEQUENCE</scope>
</reference>
<accession>A0A8X6G6K0</accession>
<dbReference type="OrthoDB" id="6423597at2759"/>
<dbReference type="InterPro" id="IPR036397">
    <property type="entry name" value="RNaseH_sf"/>
</dbReference>
<dbReference type="GO" id="GO:0003676">
    <property type="term" value="F:nucleic acid binding"/>
    <property type="evidence" value="ECO:0007669"/>
    <property type="project" value="InterPro"/>
</dbReference>
<evidence type="ECO:0000313" key="1">
    <source>
        <dbReference type="EMBL" id="GFQ97372.1"/>
    </source>
</evidence>
<proteinExistence type="predicted"/>
<dbReference type="Gene3D" id="3.30.420.10">
    <property type="entry name" value="Ribonuclease H-like superfamily/Ribonuclease H"/>
    <property type="match status" value="1"/>
</dbReference>
<sequence length="131" mass="14829">MQQISRLKETFLMIGMKFGSPTQFSEHSSIPPASPLFTGLWEASIKSMSHILSKVTKSAVMKFEEFTTFITQIEAVLNSRPLSPLSLDANVFNHLIPRHFLTGNLILSFPEPYIASDSLSNNFRWKLIQNL</sequence>
<keyword evidence="2" id="KW-1185">Reference proteome</keyword>
<dbReference type="EMBL" id="BMAO01034547">
    <property type="protein sequence ID" value="GFQ97372.1"/>
    <property type="molecule type" value="Genomic_DNA"/>
</dbReference>
<dbReference type="AlphaFoldDB" id="A0A8X6G6K0"/>
<protein>
    <submittedName>
        <fullName evidence="1">Integrase catalytic domain-containing protein</fullName>
    </submittedName>
</protein>
<dbReference type="Proteomes" id="UP000887116">
    <property type="component" value="Unassembled WGS sequence"/>
</dbReference>
<comment type="caution">
    <text evidence="1">The sequence shown here is derived from an EMBL/GenBank/DDBJ whole genome shotgun (WGS) entry which is preliminary data.</text>
</comment>
<name>A0A8X6G6K0_TRICU</name>
<gene>
    <name evidence="1" type="ORF">TNCT_11951</name>
</gene>